<feature type="compositionally biased region" description="Low complexity" evidence="1">
    <location>
        <begin position="395"/>
        <end position="405"/>
    </location>
</feature>
<feature type="region of interest" description="Disordered" evidence="1">
    <location>
        <begin position="351"/>
        <end position="413"/>
    </location>
</feature>
<dbReference type="RefSeq" id="XP_055879252.1">
    <property type="nucleotide sequence ID" value="XM_056023277.1"/>
</dbReference>
<accession>A0A9W2ZWD1</accession>
<dbReference type="GeneID" id="106051401"/>
<dbReference type="RefSeq" id="XP_055879251.1">
    <property type="nucleotide sequence ID" value="XM_056023276.1"/>
</dbReference>
<evidence type="ECO:0000256" key="1">
    <source>
        <dbReference type="SAM" id="MobiDB-lite"/>
    </source>
</evidence>
<evidence type="ECO:0000313" key="3">
    <source>
        <dbReference type="Proteomes" id="UP001165740"/>
    </source>
</evidence>
<keyword evidence="2" id="KW-0472">Membrane</keyword>
<gene>
    <name evidence="4 5 6 7 8 9 10" type="primary">LOC106051401</name>
</gene>
<feature type="transmembrane region" description="Helical" evidence="2">
    <location>
        <begin position="98"/>
        <end position="119"/>
    </location>
</feature>
<dbReference type="RefSeq" id="XP_055879256.1">
    <property type="nucleotide sequence ID" value="XM_056023281.1"/>
</dbReference>
<dbReference type="OMA" id="LNWTGCV"/>
<keyword evidence="2" id="KW-0812">Transmembrane</keyword>
<dbReference type="RefSeq" id="XP_055879253.1">
    <property type="nucleotide sequence ID" value="XM_056023278.1"/>
</dbReference>
<reference evidence="4 5" key="1">
    <citation type="submission" date="2025-04" db="UniProtKB">
        <authorList>
            <consortium name="RefSeq"/>
        </authorList>
    </citation>
    <scope>IDENTIFICATION</scope>
</reference>
<evidence type="ECO:0000313" key="6">
    <source>
        <dbReference type="RefSeq" id="XP_055879252.1"/>
    </source>
</evidence>
<name>A0A9W2ZWD1_BIOGL</name>
<organism evidence="3 4">
    <name type="scientific">Biomphalaria glabrata</name>
    <name type="common">Bloodfluke planorb</name>
    <name type="synonym">Freshwater snail</name>
    <dbReference type="NCBI Taxonomy" id="6526"/>
    <lineage>
        <taxon>Eukaryota</taxon>
        <taxon>Metazoa</taxon>
        <taxon>Spiralia</taxon>
        <taxon>Lophotrochozoa</taxon>
        <taxon>Mollusca</taxon>
        <taxon>Gastropoda</taxon>
        <taxon>Heterobranchia</taxon>
        <taxon>Euthyneura</taxon>
        <taxon>Panpulmonata</taxon>
        <taxon>Hygrophila</taxon>
        <taxon>Lymnaeoidea</taxon>
        <taxon>Planorbidae</taxon>
        <taxon>Biomphalaria</taxon>
    </lineage>
</organism>
<dbReference type="RefSeq" id="XP_055879255.1">
    <property type="nucleotide sequence ID" value="XM_056023280.1"/>
</dbReference>
<keyword evidence="2" id="KW-1133">Transmembrane helix</keyword>
<dbReference type="AlphaFoldDB" id="A0A9W2ZWD1"/>
<evidence type="ECO:0000313" key="8">
    <source>
        <dbReference type="RefSeq" id="XP_055879254.1"/>
    </source>
</evidence>
<dbReference type="Proteomes" id="UP001165740">
    <property type="component" value="Chromosome 3"/>
</dbReference>
<evidence type="ECO:0000256" key="2">
    <source>
        <dbReference type="SAM" id="Phobius"/>
    </source>
</evidence>
<protein>
    <submittedName>
        <fullName evidence="4 5">Uncharacterized protein LOC106051401</fullName>
    </submittedName>
</protein>
<evidence type="ECO:0000313" key="10">
    <source>
        <dbReference type="RefSeq" id="XP_055879256.1"/>
    </source>
</evidence>
<evidence type="ECO:0000313" key="9">
    <source>
        <dbReference type="RefSeq" id="XP_055879255.1"/>
    </source>
</evidence>
<dbReference type="RefSeq" id="XP_055879250.1">
    <property type="nucleotide sequence ID" value="XM_056023275.1"/>
</dbReference>
<evidence type="ECO:0000313" key="7">
    <source>
        <dbReference type="RefSeq" id="XP_055879253.1"/>
    </source>
</evidence>
<evidence type="ECO:0000313" key="5">
    <source>
        <dbReference type="RefSeq" id="XP_055879251.1"/>
    </source>
</evidence>
<proteinExistence type="predicted"/>
<dbReference type="RefSeq" id="XP_055879254.1">
    <property type="nucleotide sequence ID" value="XM_056023279.1"/>
</dbReference>
<sequence length="435" mass="48288">MLTSTPLSILSFIMESVQQLDPTLLAFWEGFPCPPPWKKELLFRLNFTSCVNAEVGERVKLYMADKCNIRRLGEDDKEAGGTAGGVMVEDECALTCQAIIGVVSIIFLVLLLVVIVLCVRRHRAKPASPSHQSSLTAHPDNAKYYTSCHYACAPVVGRQLQTSIHGDRLETSVVASTNNGNGHYQPGIYPQHTCQPVNYRLSHHQQPRLINTPYGQVPAHTSTLVIPHQLRYNNYRKLDGAYSSSSISNSDRSPVYESIGDAESVRERCTGVRGDASECEFCECGGDHGSEHSGYVRYNDPIILTGQPNVKLSLLSHQQLEDPPGPCPPMYMDGYYSDKCPQTLPLRPIRSQSKTEDEYSEIEPDEVLPLNQKNSTNQNEADEGGKSDLLRRRPSSGSCYSSNGSHYKDGNYSGQRRVIPALHPHYFINSPEEIS</sequence>
<keyword evidence="3" id="KW-1185">Reference proteome</keyword>
<evidence type="ECO:0000313" key="4">
    <source>
        <dbReference type="RefSeq" id="XP_055879250.1"/>
    </source>
</evidence>
<dbReference type="OrthoDB" id="6073595at2759"/>